<dbReference type="GO" id="GO:0016791">
    <property type="term" value="F:phosphatase activity"/>
    <property type="evidence" value="ECO:0007669"/>
    <property type="project" value="UniProtKB-ARBA"/>
</dbReference>
<dbReference type="InterPro" id="IPR051710">
    <property type="entry name" value="Phosphatase_SH3-domain"/>
</dbReference>
<dbReference type="OrthoDB" id="414418at2759"/>
<reference evidence="2" key="1">
    <citation type="submission" date="2020-12" db="UniProtKB">
        <authorList>
            <consortium name="WormBaseParasite"/>
        </authorList>
    </citation>
    <scope>IDENTIFICATION</scope>
    <source>
        <strain evidence="2">MHco3</strain>
    </source>
</reference>
<dbReference type="SUPFAM" id="SSF53254">
    <property type="entry name" value="Phosphoglycerate mutase-like"/>
    <property type="match status" value="1"/>
</dbReference>
<evidence type="ECO:0000313" key="2">
    <source>
        <dbReference type="WBParaSite" id="HCON_00149130-00001"/>
    </source>
</evidence>
<name>A0A7I5ECP6_HAECO</name>
<dbReference type="WBParaSite" id="HCON_00149130-00001">
    <property type="protein sequence ID" value="HCON_00149130-00001"/>
    <property type="gene ID" value="HCON_00149130"/>
</dbReference>
<dbReference type="InterPro" id="IPR029033">
    <property type="entry name" value="His_PPase_superfam"/>
</dbReference>
<dbReference type="PANTHER" id="PTHR16469:SF23">
    <property type="entry name" value="HISTIDINE KINASE"/>
    <property type="match status" value="1"/>
</dbReference>
<protein>
    <submittedName>
        <fullName evidence="2">Enhancer of polycomb-like protein</fullName>
    </submittedName>
</protein>
<dbReference type="Proteomes" id="UP000025227">
    <property type="component" value="Unplaced"/>
</dbReference>
<keyword evidence="1" id="KW-1185">Reference proteome</keyword>
<dbReference type="PANTHER" id="PTHR16469">
    <property type="entry name" value="UBIQUITIN-ASSOCIATED AND SH3 DOMAIN-CONTAINING BA-RELATED"/>
    <property type="match status" value="1"/>
</dbReference>
<accession>A0A7I5ECP6</accession>
<proteinExistence type="predicted"/>
<dbReference type="AlphaFoldDB" id="A0A7I5ECP6"/>
<dbReference type="Gene3D" id="3.40.50.1240">
    <property type="entry name" value="Phosphoglycerate mutase-like"/>
    <property type="match status" value="1"/>
</dbReference>
<evidence type="ECO:0000313" key="1">
    <source>
        <dbReference type="Proteomes" id="UP000025227"/>
    </source>
</evidence>
<organism evidence="1 2">
    <name type="scientific">Haemonchus contortus</name>
    <name type="common">Barber pole worm</name>
    <dbReference type="NCBI Taxonomy" id="6289"/>
    <lineage>
        <taxon>Eukaryota</taxon>
        <taxon>Metazoa</taxon>
        <taxon>Ecdysozoa</taxon>
        <taxon>Nematoda</taxon>
        <taxon>Chromadorea</taxon>
        <taxon>Rhabditida</taxon>
        <taxon>Rhabditina</taxon>
        <taxon>Rhabditomorpha</taxon>
        <taxon>Strongyloidea</taxon>
        <taxon>Trichostrongylidae</taxon>
        <taxon>Haemonchus</taxon>
    </lineage>
</organism>
<dbReference type="OMA" id="FPPMSSM"/>
<sequence length="291" mass="32619">MVFPTKFVPRIGGHRKGHTKKDDNKHVLRGQYKVSRPVPPFRGDEVIVARHSETIAEVFPDWIQRAKLDEASYHPFDLNMPVRVPRRKNLKDAYQSDPPISEVGRIMAQIFARELVTRNAVPKSIYTPPTLACVQTAADIRSFIGSECDGVYVEPALAYDQGASENWLSLKEFNQLKYNINEDYTPEQKSRSLYKSDGVKKLLSKLAEKKKGIVLVILEAQGLKVLADLEGNRGDAIKELSPSMFPPMSSMIFSPNSEKGSALETSENQLRPLTTIGECSRLELEMNTDAA</sequence>